<dbReference type="Pfam" id="PF18802">
    <property type="entry name" value="CxC1"/>
    <property type="match status" value="1"/>
</dbReference>
<feature type="domain" description="CxC1-like cysteine cluster associated with KDZ transposases" evidence="1">
    <location>
        <begin position="73"/>
        <end position="156"/>
    </location>
</feature>
<dbReference type="InterPro" id="IPR041320">
    <property type="entry name" value="CxC1"/>
</dbReference>
<dbReference type="Pfam" id="PF18758">
    <property type="entry name" value="KDZ"/>
    <property type="match status" value="1"/>
</dbReference>
<dbReference type="STRING" id="1051891.A0A0C3QRQ5"/>
<name>A0A0C3QRQ5_9AGAM</name>
<organism evidence="2 3">
    <name type="scientific">Tulasnella calospora MUT 4182</name>
    <dbReference type="NCBI Taxonomy" id="1051891"/>
    <lineage>
        <taxon>Eukaryota</taxon>
        <taxon>Fungi</taxon>
        <taxon>Dikarya</taxon>
        <taxon>Basidiomycota</taxon>
        <taxon>Agaricomycotina</taxon>
        <taxon>Agaricomycetes</taxon>
        <taxon>Cantharellales</taxon>
        <taxon>Tulasnellaceae</taxon>
        <taxon>Tulasnella</taxon>
    </lineage>
</organism>
<gene>
    <name evidence="2" type="ORF">M407DRAFT_69105</name>
</gene>
<evidence type="ECO:0000313" key="2">
    <source>
        <dbReference type="EMBL" id="KIO30519.1"/>
    </source>
</evidence>
<dbReference type="PANTHER" id="PTHR33096">
    <property type="entry name" value="CXC2 DOMAIN-CONTAINING PROTEIN"/>
    <property type="match status" value="1"/>
</dbReference>
<reference evidence="2 3" key="1">
    <citation type="submission" date="2014-04" db="EMBL/GenBank/DDBJ databases">
        <authorList>
            <consortium name="DOE Joint Genome Institute"/>
            <person name="Kuo A."/>
            <person name="Girlanda M."/>
            <person name="Perotto S."/>
            <person name="Kohler A."/>
            <person name="Nagy L.G."/>
            <person name="Floudas D."/>
            <person name="Copeland A."/>
            <person name="Barry K.W."/>
            <person name="Cichocki N."/>
            <person name="Veneault-Fourrey C."/>
            <person name="LaButti K."/>
            <person name="Lindquist E.A."/>
            <person name="Lipzen A."/>
            <person name="Lundell T."/>
            <person name="Morin E."/>
            <person name="Murat C."/>
            <person name="Sun H."/>
            <person name="Tunlid A."/>
            <person name="Henrissat B."/>
            <person name="Grigoriev I.V."/>
            <person name="Hibbett D.S."/>
            <person name="Martin F."/>
            <person name="Nordberg H.P."/>
            <person name="Cantor M.N."/>
            <person name="Hua S.X."/>
        </authorList>
    </citation>
    <scope>NUCLEOTIDE SEQUENCE [LARGE SCALE GENOMIC DNA]</scope>
    <source>
        <strain evidence="2 3">MUT 4182</strain>
    </source>
</reference>
<keyword evidence="3" id="KW-1185">Reference proteome</keyword>
<dbReference type="PANTHER" id="PTHR33096:SF1">
    <property type="entry name" value="CXC1-LIKE CYSTEINE CLUSTER ASSOCIATED WITH KDZ TRANSPOSASES DOMAIN-CONTAINING PROTEIN"/>
    <property type="match status" value="1"/>
</dbReference>
<evidence type="ECO:0000259" key="1">
    <source>
        <dbReference type="Pfam" id="PF18802"/>
    </source>
</evidence>
<sequence length="741" mass="82901">MQNIATETEYNGPDILHSTADASQKPIKFRSRGPTHRAIRLYANWQSFIPKLVPQMLLYDSDCLEGREMQQVDSLDNRCSSHTSTREVLCIEHLRYAVYEVSHCSCVSAAERLVRCGYFPSTAAEPSIAFSFELLEFFRKMYEEASDATTAMAAALSSKGLPIDDPIRRSLGGALQWYDLVLQAVEAEVDNTIDNARERLSTAIESSDEESSEGHETKAPKLSCGAVLRNRCPACFGGSNFGLPLTRGGDIQVAVDANFSQRHAKSSGETPTFYSPKFFISKEKVDAAGERIMTARKRPARRYKSEVPDDAVDACERSFLAADESAAKTKGSKFDDTGLTALVCRHDVPLFLCNVDTPGEQQKYAITLVEELFEHIPDSATVTVLYDIGCVLDRGVRKYRLLNDGVIKRLLWATSAMHAYGHEWLCQLTFNPRLMDGQGLTDGEGVERLWARLRHLIGITRCSGRGKRIYLIDRRVAHIAMIKFNDLGCWMRTRLKRIGQYTVESRRLVNESGLKAPARLKKQLQTVLSLQEVLHQQQAGLVEAAEGLYSSLNVPEQFPSLEGVPFQFIHTLLMARDLKMVLRQRLVGRYFEISRIDQSSGGADAVLGTKLHQTARQNAAKRSTTTLTSIRKFNGYCAILQQLARPEWNIPVPRPLSTTLDGLKDDPYLYEDVWVEATPGGPPKWLSDQSVRMGIKGIVKIARCNEEQERLSREGENLLRWYEEELGAVTLALSVDSACGE</sequence>
<dbReference type="HOGENOM" id="CLU_004552_0_1_1"/>
<proteinExistence type="predicted"/>
<dbReference type="EMBL" id="KN822971">
    <property type="protein sequence ID" value="KIO30519.1"/>
    <property type="molecule type" value="Genomic_DNA"/>
</dbReference>
<dbReference type="InterPro" id="IPR040521">
    <property type="entry name" value="KDZ"/>
</dbReference>
<protein>
    <recommendedName>
        <fullName evidence="1">CxC1-like cysteine cluster associated with KDZ transposases domain-containing protein</fullName>
    </recommendedName>
</protein>
<evidence type="ECO:0000313" key="3">
    <source>
        <dbReference type="Proteomes" id="UP000054248"/>
    </source>
</evidence>
<dbReference type="OrthoDB" id="3253684at2759"/>
<dbReference type="AlphaFoldDB" id="A0A0C3QRQ5"/>
<dbReference type="Proteomes" id="UP000054248">
    <property type="component" value="Unassembled WGS sequence"/>
</dbReference>
<accession>A0A0C3QRQ5</accession>
<reference evidence="3" key="2">
    <citation type="submission" date="2015-01" db="EMBL/GenBank/DDBJ databases">
        <title>Evolutionary Origins and Diversification of the Mycorrhizal Mutualists.</title>
        <authorList>
            <consortium name="DOE Joint Genome Institute"/>
            <consortium name="Mycorrhizal Genomics Consortium"/>
            <person name="Kohler A."/>
            <person name="Kuo A."/>
            <person name="Nagy L.G."/>
            <person name="Floudas D."/>
            <person name="Copeland A."/>
            <person name="Barry K.W."/>
            <person name="Cichocki N."/>
            <person name="Veneault-Fourrey C."/>
            <person name="LaButti K."/>
            <person name="Lindquist E.A."/>
            <person name="Lipzen A."/>
            <person name="Lundell T."/>
            <person name="Morin E."/>
            <person name="Murat C."/>
            <person name="Riley R."/>
            <person name="Ohm R."/>
            <person name="Sun H."/>
            <person name="Tunlid A."/>
            <person name="Henrissat B."/>
            <person name="Grigoriev I.V."/>
            <person name="Hibbett D.S."/>
            <person name="Martin F."/>
        </authorList>
    </citation>
    <scope>NUCLEOTIDE SEQUENCE [LARGE SCALE GENOMIC DNA]</scope>
    <source>
        <strain evidence="3">MUT 4182</strain>
    </source>
</reference>